<name>A0A8D8ZDG1_9HEMI</name>
<dbReference type="EMBL" id="HBUF01479682">
    <property type="protein sequence ID" value="CAG6744939.1"/>
    <property type="molecule type" value="Transcribed_RNA"/>
</dbReference>
<dbReference type="AlphaFoldDB" id="A0A8D8ZDG1"/>
<accession>A0A8D8ZDG1</accession>
<organism evidence="1">
    <name type="scientific">Cacopsylla melanoneura</name>
    <dbReference type="NCBI Taxonomy" id="428564"/>
    <lineage>
        <taxon>Eukaryota</taxon>
        <taxon>Metazoa</taxon>
        <taxon>Ecdysozoa</taxon>
        <taxon>Arthropoda</taxon>
        <taxon>Hexapoda</taxon>
        <taxon>Insecta</taxon>
        <taxon>Pterygota</taxon>
        <taxon>Neoptera</taxon>
        <taxon>Paraneoptera</taxon>
        <taxon>Hemiptera</taxon>
        <taxon>Sternorrhyncha</taxon>
        <taxon>Psylloidea</taxon>
        <taxon>Psyllidae</taxon>
        <taxon>Psyllinae</taxon>
        <taxon>Cacopsylla</taxon>
    </lineage>
</organism>
<reference evidence="1" key="1">
    <citation type="submission" date="2021-05" db="EMBL/GenBank/DDBJ databases">
        <authorList>
            <person name="Alioto T."/>
            <person name="Alioto T."/>
            <person name="Gomez Garrido J."/>
        </authorList>
    </citation>
    <scope>NUCLEOTIDE SEQUENCE</scope>
</reference>
<sequence>MTELFSSLFSLVYHVCFSIHQNLLPHSSEEEHHTGAGALNNQNGPEFCLQRRAQLFVATQGYHPDHCTIPVYYSSFQIHRPFFQKSWRQRLIQQTSHNYRGSSYVHHILLH</sequence>
<proteinExistence type="predicted"/>
<evidence type="ECO:0000313" key="1">
    <source>
        <dbReference type="EMBL" id="CAG6744939.1"/>
    </source>
</evidence>
<protein>
    <submittedName>
        <fullName evidence="1">Uncharacterized protein</fullName>
    </submittedName>
</protein>